<proteinExistence type="predicted"/>
<feature type="region of interest" description="Disordered" evidence="1">
    <location>
        <begin position="1"/>
        <end position="39"/>
    </location>
</feature>
<name>A0AA37GKV5_9PEZI</name>
<organism evidence="2 3">
    <name type="scientific">Colletotrichum liriopes</name>
    <dbReference type="NCBI Taxonomy" id="708192"/>
    <lineage>
        <taxon>Eukaryota</taxon>
        <taxon>Fungi</taxon>
        <taxon>Dikarya</taxon>
        <taxon>Ascomycota</taxon>
        <taxon>Pezizomycotina</taxon>
        <taxon>Sordariomycetes</taxon>
        <taxon>Hypocreomycetidae</taxon>
        <taxon>Glomerellales</taxon>
        <taxon>Glomerellaceae</taxon>
        <taxon>Colletotrichum</taxon>
        <taxon>Colletotrichum spaethianum species complex</taxon>
    </lineage>
</organism>
<reference evidence="2 3" key="1">
    <citation type="submission" date="2021-07" db="EMBL/GenBank/DDBJ databases">
        <title>Genome data of Colletotrichum spaethianum.</title>
        <authorList>
            <person name="Utami Y.D."/>
            <person name="Hiruma K."/>
        </authorList>
    </citation>
    <scope>NUCLEOTIDE SEQUENCE [LARGE SCALE GENOMIC DNA]</scope>
    <source>
        <strain evidence="2 3">MAFF 242679</strain>
    </source>
</reference>
<sequence>MRGNTTELYPTESWGISEAVKQQPSPKVPQLRGGGAHSTMLHAGQFPAAAESKGLHGDVDSFIRQPSAKLGFDYTTLPN</sequence>
<accession>A0AA37GKV5</accession>
<dbReference type="EMBL" id="BPPX01000008">
    <property type="protein sequence ID" value="GJC82191.1"/>
    <property type="molecule type" value="Genomic_DNA"/>
</dbReference>
<dbReference type="Proteomes" id="UP001055172">
    <property type="component" value="Unassembled WGS sequence"/>
</dbReference>
<gene>
    <name evidence="2" type="ORF">ColLi_05029</name>
</gene>
<keyword evidence="3" id="KW-1185">Reference proteome</keyword>
<evidence type="ECO:0000256" key="1">
    <source>
        <dbReference type="SAM" id="MobiDB-lite"/>
    </source>
</evidence>
<protein>
    <submittedName>
        <fullName evidence="2">Uncharacterized protein</fullName>
    </submittedName>
</protein>
<dbReference type="AlphaFoldDB" id="A0AA37GKV5"/>
<evidence type="ECO:0000313" key="2">
    <source>
        <dbReference type="EMBL" id="GJC82191.1"/>
    </source>
</evidence>
<evidence type="ECO:0000313" key="3">
    <source>
        <dbReference type="Proteomes" id="UP001055172"/>
    </source>
</evidence>
<comment type="caution">
    <text evidence="2">The sequence shown here is derived from an EMBL/GenBank/DDBJ whole genome shotgun (WGS) entry which is preliminary data.</text>
</comment>